<accession>A0AAV4NMJ4</accession>
<protein>
    <submittedName>
        <fullName evidence="1">Uncharacterized protein</fullName>
    </submittedName>
</protein>
<dbReference type="AlphaFoldDB" id="A0AAV4NMJ4"/>
<reference evidence="1 2" key="1">
    <citation type="submission" date="2021-06" db="EMBL/GenBank/DDBJ databases">
        <title>Caerostris extrusa draft genome.</title>
        <authorList>
            <person name="Kono N."/>
            <person name="Arakawa K."/>
        </authorList>
    </citation>
    <scope>NUCLEOTIDE SEQUENCE [LARGE SCALE GENOMIC DNA]</scope>
</reference>
<dbReference type="Proteomes" id="UP001054945">
    <property type="component" value="Unassembled WGS sequence"/>
</dbReference>
<organism evidence="1 2">
    <name type="scientific">Caerostris extrusa</name>
    <name type="common">Bark spider</name>
    <name type="synonym">Caerostris bankana</name>
    <dbReference type="NCBI Taxonomy" id="172846"/>
    <lineage>
        <taxon>Eukaryota</taxon>
        <taxon>Metazoa</taxon>
        <taxon>Ecdysozoa</taxon>
        <taxon>Arthropoda</taxon>
        <taxon>Chelicerata</taxon>
        <taxon>Arachnida</taxon>
        <taxon>Araneae</taxon>
        <taxon>Araneomorphae</taxon>
        <taxon>Entelegynae</taxon>
        <taxon>Araneoidea</taxon>
        <taxon>Araneidae</taxon>
        <taxon>Caerostris</taxon>
    </lineage>
</organism>
<sequence length="107" mass="12611">MDRCNSFLMLKISRLFWFLERFFSDYAGSLDVLAFTQRSLEGHLTEEIHTKLCQRPKIISDEKRLDVEDLHIILELGVWKDYYSGVRLFYSLEVLAVTRRSSPCLCS</sequence>
<evidence type="ECO:0000313" key="1">
    <source>
        <dbReference type="EMBL" id="GIX84749.1"/>
    </source>
</evidence>
<dbReference type="EMBL" id="BPLR01003449">
    <property type="protein sequence ID" value="GIX84749.1"/>
    <property type="molecule type" value="Genomic_DNA"/>
</dbReference>
<keyword evidence="2" id="KW-1185">Reference proteome</keyword>
<proteinExistence type="predicted"/>
<evidence type="ECO:0000313" key="2">
    <source>
        <dbReference type="Proteomes" id="UP001054945"/>
    </source>
</evidence>
<comment type="caution">
    <text evidence="1">The sequence shown here is derived from an EMBL/GenBank/DDBJ whole genome shotgun (WGS) entry which is preliminary data.</text>
</comment>
<gene>
    <name evidence="1" type="ORF">CEXT_811821</name>
</gene>
<name>A0AAV4NMJ4_CAEEX</name>